<accession>Q4FQL1</accession>
<keyword evidence="3" id="KW-1185">Reference proteome</keyword>
<dbReference type="eggNOG" id="ENOG50329IV">
    <property type="taxonomic scope" value="Bacteria"/>
</dbReference>
<proteinExistence type="predicted"/>
<dbReference type="EMBL" id="CP000082">
    <property type="protein sequence ID" value="AAZ19697.1"/>
    <property type="molecule type" value="Genomic_DNA"/>
</dbReference>
<dbReference type="KEGG" id="par:Psyc_1849"/>
<evidence type="ECO:0000313" key="3">
    <source>
        <dbReference type="Proteomes" id="UP000000546"/>
    </source>
</evidence>
<organism evidence="2 3">
    <name type="scientific">Psychrobacter arcticus (strain DSM 17307 / VKM B-2377 / 273-4)</name>
    <dbReference type="NCBI Taxonomy" id="259536"/>
    <lineage>
        <taxon>Bacteria</taxon>
        <taxon>Pseudomonadati</taxon>
        <taxon>Pseudomonadota</taxon>
        <taxon>Gammaproteobacteria</taxon>
        <taxon>Moraxellales</taxon>
        <taxon>Moraxellaceae</taxon>
        <taxon>Psychrobacter</taxon>
    </lineage>
</organism>
<feature type="transmembrane region" description="Helical" evidence="1">
    <location>
        <begin position="535"/>
        <end position="558"/>
    </location>
</feature>
<gene>
    <name evidence="2" type="ordered locus">Psyc_1849</name>
</gene>
<reference evidence="2 3" key="1">
    <citation type="journal article" date="2010" name="Appl. Environ. Microbiol.">
        <title>The genome sequence of Psychrobacter arcticus 273-4, a psychroactive Siberian permafrost bacterium, reveals mechanisms for adaptation to low-temperature growth.</title>
        <authorList>
            <person name="Ayala-del-Rio H.L."/>
            <person name="Chain P.S."/>
            <person name="Grzymski J.J."/>
            <person name="Ponder M.A."/>
            <person name="Ivanova N."/>
            <person name="Bergholz P.W."/>
            <person name="Di Bartolo G."/>
            <person name="Hauser L."/>
            <person name="Land M."/>
            <person name="Bakermans C."/>
            <person name="Rodrigues D."/>
            <person name="Klappenbach J."/>
            <person name="Zarka D."/>
            <person name="Larimer F."/>
            <person name="Richardson P."/>
            <person name="Murray A."/>
            <person name="Thomashow M."/>
            <person name="Tiedje J.M."/>
        </authorList>
    </citation>
    <scope>NUCLEOTIDE SEQUENCE [LARGE SCALE GENOMIC DNA]</scope>
    <source>
        <strain evidence="3">DSM 17307 / VKM B-2377 / 273-4</strain>
    </source>
</reference>
<dbReference type="HOGENOM" id="CLU_035608_0_0_6"/>
<feature type="transmembrane region" description="Helical" evidence="1">
    <location>
        <begin position="570"/>
        <end position="590"/>
    </location>
</feature>
<keyword evidence="1" id="KW-1133">Transmembrane helix</keyword>
<dbReference type="OrthoDB" id="5616196at2"/>
<sequence length="596" mass="70741">MVCELSSGCKNDVYGKLKYCALHCSDGEIESKDMDDYLQEFSKVFMNYLYENILNNKFYKVGKNREITPDYEINEFKYENIIDNKLLTEKLSTMNIVIENILFPKSSNLDNFILNARTVINYLGKVDFKNCRFGHLYFNGIKNYYHKYCTFSEGIEIHPSPQVRTKDNKGSIEYRYVDCIFEGNIALTPSIFTDEIHCNMFYHCFFKSNILISNLKFKKTLFKFPDILQVIKNKEAIDVNFSSKKEFDRIKYCYKIKKLSIIDCSFESDFKLNGISKEYCQRIENAGYEIDNDILHISNLDTIDTKFKAKVEIKYRNIDNLKFTNSNVDKVFDTFQSKFVQAKFSKSIFNDFAGFEEVEFGVIDNKNDIQFLTVFEHVTFLDFSSFRGANFRSGLDFSKTNLKDKPNFLNVEISRVNTNRETFRIIKNSFDDTGNNIEANKFFIEEMKAYREEVNKNSRNSNKYIFIDKVLIILKKIFNKFTNENFYRKFIINANYYISGFGESYIKPTFWLIFSLIIYTLVLYIHGLYFDYFDYFIWSGVEWFWIFLNNMAMNLLPFSKFLEKKSGIEFISLLFYIWFGILIWQVVVAVKRHTQR</sequence>
<dbReference type="Proteomes" id="UP000000546">
    <property type="component" value="Chromosome"/>
</dbReference>
<dbReference type="AlphaFoldDB" id="Q4FQL1"/>
<keyword evidence="1" id="KW-0472">Membrane</keyword>
<keyword evidence="1" id="KW-0812">Transmembrane</keyword>
<dbReference type="STRING" id="259536.Psyc_1849"/>
<evidence type="ECO:0000256" key="1">
    <source>
        <dbReference type="SAM" id="Phobius"/>
    </source>
</evidence>
<feature type="transmembrane region" description="Helical" evidence="1">
    <location>
        <begin position="510"/>
        <end position="529"/>
    </location>
</feature>
<protein>
    <submittedName>
        <fullName evidence="2">Uncharacterized protein</fullName>
    </submittedName>
</protein>
<name>Q4FQL1_PSYA2</name>
<evidence type="ECO:0000313" key="2">
    <source>
        <dbReference type="EMBL" id="AAZ19697.1"/>
    </source>
</evidence>